<protein>
    <recommendedName>
        <fullName evidence="3">BACON domain-containing protein</fullName>
    </recommendedName>
</protein>
<organism evidence="1 2">
    <name type="scientific">Cellulophaga baltica</name>
    <dbReference type="NCBI Taxonomy" id="76594"/>
    <lineage>
        <taxon>Bacteria</taxon>
        <taxon>Pseudomonadati</taxon>
        <taxon>Bacteroidota</taxon>
        <taxon>Flavobacteriia</taxon>
        <taxon>Flavobacteriales</taxon>
        <taxon>Flavobacteriaceae</taxon>
        <taxon>Cellulophaga</taxon>
    </lineage>
</organism>
<gene>
    <name evidence="1" type="ORF">SAMN04487992_1471</name>
</gene>
<dbReference type="Proteomes" id="UP000182114">
    <property type="component" value="Unassembled WGS sequence"/>
</dbReference>
<evidence type="ECO:0000313" key="2">
    <source>
        <dbReference type="Proteomes" id="UP000182114"/>
    </source>
</evidence>
<evidence type="ECO:0008006" key="3">
    <source>
        <dbReference type="Google" id="ProtNLM"/>
    </source>
</evidence>
<sequence length="130" mass="14657">MKKIITLTVFFILVLSCSDSKDGDWDDNIKLSQKEVQFSSAQNNVEISTEGTGWWIDEVSMDGELFDLNGIDTTKENFTIEETEFSIERKNSTEIFISMQQNPTESSRVLIIGLQAGNYFDGIKITQSGN</sequence>
<reference evidence="2" key="1">
    <citation type="submission" date="2016-10" db="EMBL/GenBank/DDBJ databases">
        <authorList>
            <person name="Varghese N."/>
            <person name="Submissions S."/>
        </authorList>
    </citation>
    <scope>NUCLEOTIDE SEQUENCE [LARGE SCALE GENOMIC DNA]</scope>
    <source>
        <strain evidence="2">DSM 24729</strain>
    </source>
</reference>
<proteinExistence type="predicted"/>
<name>A0A1G7MDP7_9FLAO</name>
<evidence type="ECO:0000313" key="1">
    <source>
        <dbReference type="EMBL" id="SDF59863.1"/>
    </source>
</evidence>
<dbReference type="PROSITE" id="PS51257">
    <property type="entry name" value="PROKAR_LIPOPROTEIN"/>
    <property type="match status" value="1"/>
</dbReference>
<dbReference type="AlphaFoldDB" id="A0A1G7MDP7"/>
<dbReference type="EMBL" id="FNBD01000047">
    <property type="protein sequence ID" value="SDF59863.1"/>
    <property type="molecule type" value="Genomic_DNA"/>
</dbReference>
<keyword evidence="2" id="KW-1185">Reference proteome</keyword>
<accession>A0A1G7MDP7</accession>
<dbReference type="RefSeq" id="WP_074539657.1">
    <property type="nucleotide sequence ID" value="NZ_FNBD01000047.1"/>
</dbReference>